<accession>A0A6H1ZI94</accession>
<name>A0A6H1ZI94_9ZZZZ</name>
<sequence>MEDIYIKQSPEANFELTMGEYEAQLTLKIMVKKSLVNRIKYRLFCWLFPFRITRWDEME</sequence>
<gene>
    <name evidence="2" type="ORF">MM415A00250_0006</name>
    <name evidence="1" type="ORF">TM448A00708_0016</name>
</gene>
<proteinExistence type="predicted"/>
<dbReference type="EMBL" id="MT144051">
    <property type="protein sequence ID" value="QJA47643.1"/>
    <property type="molecule type" value="Genomic_DNA"/>
</dbReference>
<protein>
    <submittedName>
        <fullName evidence="1">Uncharacterized protein</fullName>
    </submittedName>
</protein>
<reference evidence="1" key="1">
    <citation type="submission" date="2020-03" db="EMBL/GenBank/DDBJ databases">
        <title>The deep terrestrial virosphere.</title>
        <authorList>
            <person name="Holmfeldt K."/>
            <person name="Nilsson E."/>
            <person name="Simone D."/>
            <person name="Lopez-Fernandez M."/>
            <person name="Wu X."/>
            <person name="de Brujin I."/>
            <person name="Lundin D."/>
            <person name="Andersson A."/>
            <person name="Bertilsson S."/>
            <person name="Dopson M."/>
        </authorList>
    </citation>
    <scope>NUCLEOTIDE SEQUENCE</scope>
    <source>
        <strain evidence="2">MM415A00250</strain>
        <strain evidence="1">TM448A00708</strain>
    </source>
</reference>
<evidence type="ECO:0000313" key="2">
    <source>
        <dbReference type="EMBL" id="QJA83828.1"/>
    </source>
</evidence>
<evidence type="ECO:0000313" key="1">
    <source>
        <dbReference type="EMBL" id="QJA47643.1"/>
    </source>
</evidence>
<organism evidence="1">
    <name type="scientific">viral metagenome</name>
    <dbReference type="NCBI Taxonomy" id="1070528"/>
    <lineage>
        <taxon>unclassified sequences</taxon>
        <taxon>metagenomes</taxon>
        <taxon>organismal metagenomes</taxon>
    </lineage>
</organism>
<dbReference type="AlphaFoldDB" id="A0A6H1ZI94"/>
<dbReference type="EMBL" id="MT142519">
    <property type="protein sequence ID" value="QJA83828.1"/>
    <property type="molecule type" value="Genomic_DNA"/>
</dbReference>